<dbReference type="InterPro" id="IPR051553">
    <property type="entry name" value="Ran_GTPase-activating"/>
</dbReference>
<dbReference type="PANTHER" id="PTHR45982:SF1">
    <property type="entry name" value="REGULATOR OF CHROMOSOME CONDENSATION"/>
    <property type="match status" value="1"/>
</dbReference>
<evidence type="ECO:0000313" key="4">
    <source>
        <dbReference type="Proteomes" id="UP000037460"/>
    </source>
</evidence>
<feature type="repeat" description="RCC1" evidence="1">
    <location>
        <begin position="161"/>
        <end position="219"/>
    </location>
</feature>
<dbReference type="EMBL" id="JWZX01001721">
    <property type="protein sequence ID" value="KOO32629.1"/>
    <property type="molecule type" value="Genomic_DNA"/>
</dbReference>
<dbReference type="InterPro" id="IPR000408">
    <property type="entry name" value="Reg_chr_condens"/>
</dbReference>
<dbReference type="SUPFAM" id="SSF50985">
    <property type="entry name" value="RCC1/BLIP-II"/>
    <property type="match status" value="2"/>
</dbReference>
<feature type="repeat" description="RCC1" evidence="1">
    <location>
        <begin position="302"/>
        <end position="358"/>
    </location>
</feature>
<keyword evidence="4" id="KW-1185">Reference proteome</keyword>
<dbReference type="PROSITE" id="PS50012">
    <property type="entry name" value="RCC1_3"/>
    <property type="match status" value="4"/>
</dbReference>
<dbReference type="PANTHER" id="PTHR45982">
    <property type="entry name" value="REGULATOR OF CHROMOSOME CONDENSATION"/>
    <property type="match status" value="1"/>
</dbReference>
<feature type="region of interest" description="Disordered" evidence="2">
    <location>
        <begin position="629"/>
        <end position="673"/>
    </location>
</feature>
<dbReference type="PRINTS" id="PR00633">
    <property type="entry name" value="RCCNDNSATION"/>
</dbReference>
<protein>
    <submittedName>
        <fullName evidence="3">Bnr repeat domain protein</fullName>
    </submittedName>
</protein>
<evidence type="ECO:0000313" key="3">
    <source>
        <dbReference type="EMBL" id="KOO32629.1"/>
    </source>
</evidence>
<dbReference type="Gene3D" id="2.130.10.30">
    <property type="entry name" value="Regulator of chromosome condensation 1/beta-lactamase-inhibitor protein II"/>
    <property type="match status" value="3"/>
</dbReference>
<feature type="repeat" description="RCC1" evidence="1">
    <location>
        <begin position="96"/>
        <end position="160"/>
    </location>
</feature>
<comment type="caution">
    <text evidence="3">The sequence shown here is derived from an EMBL/GenBank/DDBJ whole genome shotgun (WGS) entry which is preliminary data.</text>
</comment>
<feature type="repeat" description="RCC1" evidence="1">
    <location>
        <begin position="36"/>
        <end position="95"/>
    </location>
</feature>
<dbReference type="AlphaFoldDB" id="A0A0M0K1E8"/>
<feature type="region of interest" description="Disordered" evidence="2">
    <location>
        <begin position="544"/>
        <end position="572"/>
    </location>
</feature>
<dbReference type="OrthoDB" id="10256179at2759"/>
<evidence type="ECO:0000256" key="1">
    <source>
        <dbReference type="PROSITE-ProRule" id="PRU00235"/>
    </source>
</evidence>
<dbReference type="Pfam" id="PF13540">
    <property type="entry name" value="RCC1_2"/>
    <property type="match status" value="3"/>
</dbReference>
<evidence type="ECO:0000256" key="2">
    <source>
        <dbReference type="SAM" id="MobiDB-lite"/>
    </source>
</evidence>
<name>A0A0M0K1E8_9EUKA</name>
<accession>A0A0M0K1E8</accession>
<reference evidence="4" key="1">
    <citation type="journal article" date="2015" name="PLoS Genet.">
        <title>Genome Sequence and Transcriptome Analyses of Chrysochromulina tobin: Metabolic Tools for Enhanced Algal Fitness in the Prominent Order Prymnesiales (Haptophyceae).</title>
        <authorList>
            <person name="Hovde B.T."/>
            <person name="Deodato C.R."/>
            <person name="Hunsperger H.M."/>
            <person name="Ryken S.A."/>
            <person name="Yost W."/>
            <person name="Jha R.K."/>
            <person name="Patterson J."/>
            <person name="Monnat R.J. Jr."/>
            <person name="Barlow S.B."/>
            <person name="Starkenburg S.R."/>
            <person name="Cattolico R.A."/>
        </authorList>
    </citation>
    <scope>NUCLEOTIDE SEQUENCE</scope>
    <source>
        <strain evidence="4">CCMP291</strain>
    </source>
</reference>
<dbReference type="PROSITE" id="PS00626">
    <property type="entry name" value="RCC1_2"/>
    <property type="match status" value="1"/>
</dbReference>
<sequence>MLGARSDERIDFPGPRQAIAEMHAGELHLVLRLASGVVLTFGDDSMGQLGSPRIARATPVTRRPPRRVFWPPPYTHLRAVAVGAGRMTSGALLSDGSLIMFGDNSRGQCGVPPEQTPMDPAPPELDALSLIVAVPMRVPFPRAIAAFSLGEVHSLILTTDGEVWSFGDGSFGATCNVTEPFHSRVVPEQFGLCELGLHEGERIVSLVAGAFHSTVLTSDDRVLVWGDNTHGQLGASRKSGYVYSSLHEAQRRGSEDVDEDELQAELERAQTISEMTLPRIAGEGFVKLTSRAFHSAAITDAGRLLLWGDNGYGQLGIEPANHSAVGQSDFAVPLGPAVGFFARQVALGELHSLALDNASRIFSFGSNTRHELHRMRGASFDAFPQPTARLPLATDETIELLAAGAHFGAVTSSHGHVYIWGEPPLAADPRSMYAPREHDTSTVAAGVSAAGVVTAAPFGVFGGGGAADGAVDNDATDGAGAEGGGEAEGALSAISEVTLSPEGTRAVAVCAGGFHSAALSADGTVFTWGENAAQQLCRGSEDQIDPLAAPLDPPPPRTRGRPRGEQPDVTVADESRVLLGCGPFSTLVHVRGERVVSISAAGYHGAALTSLGRVFNLGTSGISSLEAAEEEEGLLDHGFEDEGRYEDDAARERDDPAYDEFEEDAREQLEDQF</sequence>
<dbReference type="Proteomes" id="UP000037460">
    <property type="component" value="Unassembled WGS sequence"/>
</dbReference>
<organism evidence="3 4">
    <name type="scientific">Chrysochromulina tobinii</name>
    <dbReference type="NCBI Taxonomy" id="1460289"/>
    <lineage>
        <taxon>Eukaryota</taxon>
        <taxon>Haptista</taxon>
        <taxon>Haptophyta</taxon>
        <taxon>Prymnesiophyceae</taxon>
        <taxon>Prymnesiales</taxon>
        <taxon>Chrysochromulinaceae</taxon>
        <taxon>Chrysochromulina</taxon>
    </lineage>
</organism>
<proteinExistence type="predicted"/>
<feature type="compositionally biased region" description="Basic and acidic residues" evidence="2">
    <location>
        <begin position="634"/>
        <end position="656"/>
    </location>
</feature>
<gene>
    <name evidence="3" type="ORF">Ctob_010535</name>
</gene>
<dbReference type="InterPro" id="IPR009091">
    <property type="entry name" value="RCC1/BLIP-II"/>
</dbReference>